<keyword evidence="10" id="KW-1185">Reference proteome</keyword>
<dbReference type="RefSeq" id="WP_212757105.1">
    <property type="nucleotide sequence ID" value="NZ_CP053069.1"/>
</dbReference>
<evidence type="ECO:0000256" key="4">
    <source>
        <dbReference type="ARBA" id="ARBA00023277"/>
    </source>
</evidence>
<proteinExistence type="inferred from homology"/>
<dbReference type="HAMAP" id="MF_02124">
    <property type="entry name" value="GlgE"/>
    <property type="match status" value="1"/>
</dbReference>
<dbReference type="GO" id="GO:0016758">
    <property type="term" value="F:hexosyltransferase activity"/>
    <property type="evidence" value="ECO:0007669"/>
    <property type="project" value="UniProtKB-UniRule"/>
</dbReference>
<dbReference type="Gene3D" id="2.60.40.10">
    <property type="entry name" value="Immunoglobulins"/>
    <property type="match status" value="1"/>
</dbReference>
<dbReference type="SUPFAM" id="SSF51011">
    <property type="entry name" value="Glycosyl hydrolase domain"/>
    <property type="match status" value="1"/>
</dbReference>
<feature type="binding site" evidence="6">
    <location>
        <position position="313"/>
    </location>
    <ligand>
        <name>alpha-maltose 1-phosphate</name>
        <dbReference type="ChEBI" id="CHEBI:63576"/>
    </ligand>
</feature>
<dbReference type="InterPro" id="IPR049171">
    <property type="entry name" value="GLGE_C"/>
</dbReference>
<feature type="binding site" evidence="6">
    <location>
        <position position="348"/>
    </location>
    <ligand>
        <name>alpha-maltose 1-phosphate</name>
        <dbReference type="ChEBI" id="CHEBI:63576"/>
    </ligand>
</feature>
<dbReference type="InterPro" id="IPR017853">
    <property type="entry name" value="GH"/>
</dbReference>
<dbReference type="AlphaFoldDB" id="A0A6M4GVI8"/>
<comment type="catalytic activity">
    <reaction evidence="5 6">
        <text>alpha-maltose 1-phosphate + [(1-&gt;4)-alpha-D-glucosyl](n) = [(1-&gt;4)-alpha-D-glucosyl](n+2) + phosphate</text>
        <dbReference type="Rhea" id="RHEA:42692"/>
        <dbReference type="Rhea" id="RHEA-COMP:9584"/>
        <dbReference type="Rhea" id="RHEA-COMP:10183"/>
        <dbReference type="ChEBI" id="CHEBI:15444"/>
        <dbReference type="ChEBI" id="CHEBI:43474"/>
        <dbReference type="ChEBI" id="CHEBI:63576"/>
        <dbReference type="EC" id="2.4.99.16"/>
    </reaction>
</comment>
<feature type="domain" description="Glycosyl hydrolase family 13 catalytic" evidence="8">
    <location>
        <begin position="205"/>
        <end position="536"/>
    </location>
</feature>
<dbReference type="KEGG" id="uru:DSM104443_02106"/>
<dbReference type="GO" id="GO:0004553">
    <property type="term" value="F:hydrolase activity, hydrolyzing O-glycosyl compounds"/>
    <property type="evidence" value="ECO:0007669"/>
    <property type="project" value="InterPro"/>
</dbReference>
<evidence type="ECO:0000256" key="1">
    <source>
        <dbReference type="ARBA" id="ARBA00011738"/>
    </source>
</evidence>
<dbReference type="EC" id="2.4.99.16" evidence="6"/>
<evidence type="ECO:0000259" key="8">
    <source>
        <dbReference type="SMART" id="SM00642"/>
    </source>
</evidence>
<dbReference type="EMBL" id="CP053069">
    <property type="protein sequence ID" value="QJR11035.1"/>
    <property type="molecule type" value="Genomic_DNA"/>
</dbReference>
<dbReference type="Gene3D" id="1.20.58.80">
    <property type="entry name" value="Phosphotransferase system, lactose/cellobiose-type IIA subunit"/>
    <property type="match status" value="1"/>
</dbReference>
<dbReference type="InterPro" id="IPR026585">
    <property type="entry name" value="GlgE"/>
</dbReference>
<name>A0A6M4GVI8_9PROT</name>
<evidence type="ECO:0000256" key="3">
    <source>
        <dbReference type="ARBA" id="ARBA00022679"/>
    </source>
</evidence>
<dbReference type="InterPro" id="IPR021828">
    <property type="entry name" value="GlgE_dom_N/S"/>
</dbReference>
<feature type="binding site" evidence="6">
    <location>
        <begin position="526"/>
        <end position="527"/>
    </location>
    <ligand>
        <name>alpha-maltose 1-phosphate</name>
        <dbReference type="ChEBI" id="CHEBI:63576"/>
    </ligand>
</feature>
<dbReference type="Pfam" id="PF21702">
    <property type="entry name" value="GLGE_C"/>
    <property type="match status" value="1"/>
</dbReference>
<dbReference type="Pfam" id="PF11896">
    <property type="entry name" value="GlgE_dom_N_S"/>
    <property type="match status" value="1"/>
</dbReference>
<feature type="region of interest" description="Disordered" evidence="7">
    <location>
        <begin position="250"/>
        <end position="280"/>
    </location>
</feature>
<feature type="binding site" evidence="6">
    <location>
        <position position="385"/>
    </location>
    <ligand>
        <name>alpha-maltose 1-phosphate</name>
        <dbReference type="ChEBI" id="CHEBI:63576"/>
    </ligand>
</feature>
<comment type="subunit">
    <text evidence="1 6">Homodimer.</text>
</comment>
<dbReference type="Gene3D" id="2.60.40.1180">
    <property type="entry name" value="Golgi alpha-mannosidase II"/>
    <property type="match status" value="1"/>
</dbReference>
<dbReference type="PANTHER" id="PTHR47786:SF2">
    <property type="entry name" value="GLYCOSYL HYDROLASE FAMILY 13 CATALYTIC DOMAIN-CONTAINING PROTEIN"/>
    <property type="match status" value="1"/>
</dbReference>
<dbReference type="Gene3D" id="3.20.20.80">
    <property type="entry name" value="Glycosidases"/>
    <property type="match status" value="1"/>
</dbReference>
<dbReference type="InterPro" id="IPR013783">
    <property type="entry name" value="Ig-like_fold"/>
</dbReference>
<gene>
    <name evidence="6 9" type="primary">glgE</name>
    <name evidence="9" type="ORF">DSM104443_02106</name>
</gene>
<feature type="site" description="Transition state stabilizer" evidence="6">
    <location>
        <position position="471"/>
    </location>
</feature>
<keyword evidence="3 6" id="KW-0808">Transferase</keyword>
<accession>A0A6M4GVI8</accession>
<organism evidence="9 10">
    <name type="scientific">Usitatibacter rugosus</name>
    <dbReference type="NCBI Taxonomy" id="2732067"/>
    <lineage>
        <taxon>Bacteria</taxon>
        <taxon>Pseudomonadati</taxon>
        <taxon>Pseudomonadota</taxon>
        <taxon>Betaproteobacteria</taxon>
        <taxon>Nitrosomonadales</taxon>
        <taxon>Usitatibacteraceae</taxon>
        <taxon>Usitatibacter</taxon>
    </lineage>
</organism>
<evidence type="ECO:0000313" key="10">
    <source>
        <dbReference type="Proteomes" id="UP000501534"/>
    </source>
</evidence>
<feature type="active site" description="Proton donor" evidence="6">
    <location>
        <position position="413"/>
    </location>
</feature>
<sequence length="656" mass="74434">MNAPEQRQSVEFARVAIESVTPSVDGGRFAAKRIVGDDVVVRAAAYADGHDRLACALRVRHDSATAWTEVPMTPLGNDLWEATFVAERLGIWHYAVHGWIDPLATWREQFERRTNEDDIRRAAHLGAEYARVAAACADTGDRERLVEWAELLENQHDLVKLRMIALDGEPFEIARRHAARPGVSQSAEFRLVVERARARFGAWYELFPRSYSSVPGQHGTFADVERQLDRLARLGFDVLYLPPIHPIGRVHRKGRDNTRTSQPGEPGSPWAIGSAEGGHKATHPELGTLADFRHLLEAARERNIEIALDLAYQCAPDHPYVEAHPEWFRRAPDGTIQYAENPPKKYEDIYPFDFESPDARELWLELYSVVAFWIGQGVRIFRVDNPHTKPFAFWEWMIGEVRQRHPQAIFLSEAFTRPHVMHRLAKLGFSQSYTYFTWRKTAKELTQYFTELSQGPGRDYFRPNVWPNTPDILPYHLHYAPPGMFQVRFLLAATLAATYGLYGPAFELGENQPRDRDGEEYADSEKYALKSWDLTAAGPLEALMERVNHIRRQHPALQSDGSLAFHPADNPHFLAYSKRAGDDVILVVVNLDAKLPQSGWVTLDPEALGFEADASFEVHDLLDNAKYAWRAGRNYVHLDPEKAVAHLFAVTPLAGA</sequence>
<reference evidence="9 10" key="1">
    <citation type="submission" date="2020-04" db="EMBL/GenBank/DDBJ databases">
        <title>Usitatibacter rugosus gen. nov., sp. nov. and Usitatibacter palustris sp. nov., novel members of Usitatibacteraceae fam. nov. within the order Nitrosomonadales isolated from soil.</title>
        <authorList>
            <person name="Huber K.J."/>
            <person name="Neumann-Schaal M."/>
            <person name="Geppert A."/>
            <person name="Luckner M."/>
            <person name="Wanner G."/>
            <person name="Overmann J."/>
        </authorList>
    </citation>
    <scope>NUCLEOTIDE SEQUENCE [LARGE SCALE GENOMIC DNA]</scope>
    <source>
        <strain evidence="9 10">0125_3</strain>
    </source>
</reference>
<comment type="similarity">
    <text evidence="6">Belongs to the glycosyl hydrolase 13 family. GlgE subfamily.</text>
</comment>
<dbReference type="InterPro" id="IPR013780">
    <property type="entry name" value="Glyco_hydro_b"/>
</dbReference>
<evidence type="ECO:0000256" key="5">
    <source>
        <dbReference type="ARBA" id="ARBA00048735"/>
    </source>
</evidence>
<keyword evidence="2 6" id="KW-0328">Glycosyltransferase</keyword>
<evidence type="ECO:0000256" key="7">
    <source>
        <dbReference type="SAM" id="MobiDB-lite"/>
    </source>
</evidence>
<dbReference type="SMART" id="SM00642">
    <property type="entry name" value="Aamy"/>
    <property type="match status" value="1"/>
</dbReference>
<feature type="active site" description="Nucleophile" evidence="6">
    <location>
        <position position="384"/>
    </location>
</feature>
<dbReference type="Proteomes" id="UP000501534">
    <property type="component" value="Chromosome"/>
</dbReference>
<protein>
    <recommendedName>
        <fullName evidence="6">Alpha-1,4-glucan:maltose-1-phosphate maltosyltransferase</fullName>
        <shortName evidence="6">GMPMT</shortName>
        <ecNumber evidence="6">2.4.99.16</ecNumber>
    </recommendedName>
    <alternativeName>
        <fullName evidence="6">(1-&gt;4)-alpha-D-glucan:maltose-1-phosphate alpha-D-maltosyltransferase</fullName>
    </alternativeName>
</protein>
<evidence type="ECO:0000256" key="6">
    <source>
        <dbReference type="HAMAP-Rule" id="MF_02124"/>
    </source>
</evidence>
<dbReference type="SUPFAM" id="SSF51445">
    <property type="entry name" value="(Trans)glycosidases"/>
    <property type="match status" value="1"/>
</dbReference>
<feature type="binding site" evidence="6">
    <location>
        <position position="253"/>
    </location>
    <ligand>
        <name>alpha-maltose 1-phosphate</name>
        <dbReference type="ChEBI" id="CHEBI:63576"/>
    </ligand>
</feature>
<dbReference type="GO" id="GO:0030979">
    <property type="term" value="P:alpha-glucan biosynthetic process"/>
    <property type="evidence" value="ECO:0007669"/>
    <property type="project" value="UniProtKB-UniRule"/>
</dbReference>
<keyword evidence="4 6" id="KW-0119">Carbohydrate metabolism</keyword>
<dbReference type="InterPro" id="IPR006047">
    <property type="entry name" value="GH13_cat_dom"/>
</dbReference>
<dbReference type="PANTHER" id="PTHR47786">
    <property type="entry name" value="ALPHA-1,4-GLUCAN:MALTOSE-1-PHOSPHATE MALTOSYLTRANSFERASE"/>
    <property type="match status" value="1"/>
</dbReference>
<evidence type="ECO:0000313" key="9">
    <source>
        <dbReference type="EMBL" id="QJR11035.1"/>
    </source>
</evidence>
<evidence type="ECO:0000256" key="2">
    <source>
        <dbReference type="ARBA" id="ARBA00022676"/>
    </source>
</evidence>
<dbReference type="CDD" id="cd11344">
    <property type="entry name" value="AmyAc_GlgE_like"/>
    <property type="match status" value="1"/>
</dbReference>
<comment type="function">
    <text evidence="6">Maltosyltransferase that uses maltose 1-phosphate (M1P) as the sugar donor to elongate linear or branched alpha-(1-&gt;4)-glucans. Is involved in a branched alpha-glucan biosynthetic pathway from trehalose, together with TreS, Mak and GlgB.</text>
</comment>